<feature type="transmembrane region" description="Helical" evidence="1">
    <location>
        <begin position="110"/>
        <end position="127"/>
    </location>
</feature>
<sequence length="375" mass="41376">MSAEVTLHEVTRLTEVSAQQQYVSVYTDLLQTVRDLGLLRRRQGYYVTRMSIVLGALLAVVACMILLGNSWHQLWLAGALALVLVQVAFLSHDSAHRQIFHSNARNDWTARILAGCVLGMSVSWWRSKHNKHHAAPNQADRDPDVQLKVLAFTPDAVVERGPVGRWFAARQGWLFFPLLTLEGVGLHASSLTHLLRRGASRADRVDAAVVASRIAVYVAALYFLLPPGKATAFLGLQLAVFGVFLGAAFAPNHKGMPIVPAGMKLDFLRRQVLTSRNIRGGVLTDFAMGGLNYQIEHHLFPSMPRPTLRRVRPIVREYCERHGIAYAEVGLFTSYRVVVDYLNNVGLRARDPFDCPLAAELRSAGGPSAGGRDLA</sequence>
<dbReference type="InterPro" id="IPR005804">
    <property type="entry name" value="FA_desaturase_dom"/>
</dbReference>
<dbReference type="Pfam" id="PF00487">
    <property type="entry name" value="FA_desaturase"/>
    <property type="match status" value="1"/>
</dbReference>
<evidence type="ECO:0000256" key="1">
    <source>
        <dbReference type="SAM" id="Phobius"/>
    </source>
</evidence>
<feature type="transmembrane region" description="Helical" evidence="1">
    <location>
        <begin position="231"/>
        <end position="250"/>
    </location>
</feature>
<proteinExistence type="predicted"/>
<feature type="transmembrane region" description="Helical" evidence="1">
    <location>
        <begin position="46"/>
        <end position="67"/>
    </location>
</feature>
<gene>
    <name evidence="3" type="ORF">EV137_1258</name>
</gene>
<dbReference type="InterPro" id="IPR012171">
    <property type="entry name" value="Fatty_acid_desaturase"/>
</dbReference>
<feature type="domain" description="Fatty acid desaturase" evidence="2">
    <location>
        <begin position="70"/>
        <end position="328"/>
    </location>
</feature>
<dbReference type="EMBL" id="SODU01000001">
    <property type="protein sequence ID" value="TDW93960.1"/>
    <property type="molecule type" value="Genomic_DNA"/>
</dbReference>
<comment type="caution">
    <text evidence="3">The sequence shown here is derived from an EMBL/GenBank/DDBJ whole genome shotgun (WGS) entry which is preliminary data.</text>
</comment>
<dbReference type="PANTHER" id="PTHR19353">
    <property type="entry name" value="FATTY ACID DESATURASE 2"/>
    <property type="match status" value="1"/>
</dbReference>
<evidence type="ECO:0000259" key="2">
    <source>
        <dbReference type="Pfam" id="PF00487"/>
    </source>
</evidence>
<feature type="transmembrane region" description="Helical" evidence="1">
    <location>
        <begin position="173"/>
        <end position="195"/>
    </location>
</feature>
<keyword evidence="4" id="KW-1185">Reference proteome</keyword>
<protein>
    <submittedName>
        <fullName evidence="3">Fatty acid desaturase</fullName>
    </submittedName>
</protein>
<name>A0ABY2FLG0_9ACTN</name>
<feature type="transmembrane region" description="Helical" evidence="1">
    <location>
        <begin position="207"/>
        <end position="225"/>
    </location>
</feature>
<reference evidence="3 4" key="1">
    <citation type="submission" date="2019-03" db="EMBL/GenBank/DDBJ databases">
        <title>Genomic Encyclopedia of Type Strains, Phase III (KMG-III): the genomes of soil and plant-associated and newly described type strains.</title>
        <authorList>
            <person name="Whitman W."/>
        </authorList>
    </citation>
    <scope>NUCLEOTIDE SEQUENCE [LARGE SCALE GENOMIC DNA]</scope>
    <source>
        <strain evidence="3 4">VKMAc-2574</strain>
    </source>
</reference>
<keyword evidence="1" id="KW-0472">Membrane</keyword>
<accession>A0ABY2FLG0</accession>
<dbReference type="PIRSF" id="PIRSF015921">
    <property type="entry name" value="FA_sphinglp_des"/>
    <property type="match status" value="1"/>
</dbReference>
<dbReference type="CDD" id="cd03506">
    <property type="entry name" value="Delta6-FADS-like"/>
    <property type="match status" value="1"/>
</dbReference>
<evidence type="ECO:0000313" key="3">
    <source>
        <dbReference type="EMBL" id="TDW93960.1"/>
    </source>
</evidence>
<organism evidence="3 4">
    <name type="scientific">Kribbella pratensis</name>
    <dbReference type="NCBI Taxonomy" id="2512112"/>
    <lineage>
        <taxon>Bacteria</taxon>
        <taxon>Bacillati</taxon>
        <taxon>Actinomycetota</taxon>
        <taxon>Actinomycetes</taxon>
        <taxon>Propionibacteriales</taxon>
        <taxon>Kribbellaceae</taxon>
        <taxon>Kribbella</taxon>
    </lineage>
</organism>
<dbReference type="PANTHER" id="PTHR19353:SF19">
    <property type="entry name" value="DELTA(5) FATTY ACID DESATURASE C-RELATED"/>
    <property type="match status" value="1"/>
</dbReference>
<keyword evidence="1" id="KW-1133">Transmembrane helix</keyword>
<keyword evidence="1" id="KW-0812">Transmembrane</keyword>
<feature type="transmembrane region" description="Helical" evidence="1">
    <location>
        <begin position="73"/>
        <end position="90"/>
    </location>
</feature>
<dbReference type="Proteomes" id="UP000295060">
    <property type="component" value="Unassembled WGS sequence"/>
</dbReference>
<evidence type="ECO:0000313" key="4">
    <source>
        <dbReference type="Proteomes" id="UP000295060"/>
    </source>
</evidence>